<evidence type="ECO:0000256" key="9">
    <source>
        <dbReference type="SAM" id="Phobius"/>
    </source>
</evidence>
<feature type="transmembrane region" description="Helical" evidence="9">
    <location>
        <begin position="213"/>
        <end position="235"/>
    </location>
</feature>
<accession>E7RVV7</accession>
<dbReference type="EMBL" id="AEQP01000003">
    <property type="protein sequence ID" value="EFV95440.1"/>
    <property type="molecule type" value="Genomic_DNA"/>
</dbReference>
<dbReference type="GO" id="GO:0000166">
    <property type="term" value="F:nucleotide binding"/>
    <property type="evidence" value="ECO:0007669"/>
    <property type="project" value="UniProtKB-KW"/>
</dbReference>
<feature type="domain" description="DUF3616" evidence="10">
    <location>
        <begin position="435"/>
        <end position="617"/>
    </location>
</feature>
<dbReference type="RefSeq" id="WP_005673119.1">
    <property type="nucleotide sequence ID" value="NZ_CP146288.1"/>
</dbReference>
<dbReference type="Pfam" id="PF18967">
    <property type="entry name" value="PycTM"/>
    <property type="match status" value="1"/>
</dbReference>
<dbReference type="Proteomes" id="UP000011021">
    <property type="component" value="Unassembled WGS sequence"/>
</dbReference>
<dbReference type="Pfam" id="PF12275">
    <property type="entry name" value="DUF3616"/>
    <property type="match status" value="1"/>
</dbReference>
<dbReference type="GO" id="GO:0051607">
    <property type="term" value="P:defense response to virus"/>
    <property type="evidence" value="ECO:0007669"/>
    <property type="project" value="UniProtKB-KW"/>
</dbReference>
<evidence type="ECO:0000256" key="8">
    <source>
        <dbReference type="SAM" id="MobiDB-lite"/>
    </source>
</evidence>
<dbReference type="HOGENOM" id="CLU_026499_0_0_4"/>
<keyword evidence="5 9" id="KW-1133">Transmembrane helix</keyword>
<keyword evidence="4" id="KW-0547">Nucleotide-binding</keyword>
<evidence type="ECO:0000256" key="4">
    <source>
        <dbReference type="ARBA" id="ARBA00022741"/>
    </source>
</evidence>
<evidence type="ECO:0000313" key="13">
    <source>
        <dbReference type="Proteomes" id="UP000011021"/>
    </source>
</evidence>
<feature type="region of interest" description="Disordered" evidence="8">
    <location>
        <begin position="89"/>
        <end position="114"/>
    </location>
</feature>
<dbReference type="eggNOG" id="COG4339">
    <property type="taxonomic scope" value="Bacteria"/>
</dbReference>
<dbReference type="InterPro" id="IPR022060">
    <property type="entry name" value="DUF3616"/>
</dbReference>
<evidence type="ECO:0000259" key="10">
    <source>
        <dbReference type="Pfam" id="PF12275"/>
    </source>
</evidence>
<dbReference type="eggNOG" id="COG2374">
    <property type="taxonomic scope" value="Bacteria"/>
</dbReference>
<dbReference type="GO" id="GO:0005886">
    <property type="term" value="C:plasma membrane"/>
    <property type="evidence" value="ECO:0007669"/>
    <property type="project" value="UniProtKB-SubCell"/>
</dbReference>
<evidence type="ECO:0000259" key="11">
    <source>
        <dbReference type="Pfam" id="PF18967"/>
    </source>
</evidence>
<sequence>MAKKKSDRFTLRTWVTESMGFRDQEASPKRDRRRAESLLAPADADAGRGEEEADFQPTRCSASGTDTLPPYTTRGINAFPAETEAHDRAPVTGELDPGSANGAMTETTETTETTEAVALSDREAKKAKKAARKAAKLKALKEEWAREAGVAAPPAPMGTAKGVETMFRNAFRTEMELLALAATKANIMISLNGFIVSALMVSGAFIFSSSPEFLVPAGIFMLTAAASIVCALLSASPERVGRLQATWRWLKDVFRRKARLRDFKARVSHNPTVHFFGDSPNILIYEDRAKIPKDRYWQMMQDIMNDREQIYYRMSEELYWLGLMADKQFKFLHMSYVVFRWGLLASVIAFTVVKTLPSVIPAMQAQKQAAHLQTLGINVFKSLYEPSAVQQLPDGRILVVEDEPTRAASILTIEPDGSLREDEALDTRIIRDFRRKLNDLEALTRDPEGYIYAITSHSPNRNGQRRPDREHFLRFRIQGSDIQQLESYSGLIDDLKNSSELKELIKAKTGTELDFRNTNIEGLAFDPRKNRLMLGFRDPEFNELALVVSIDNPKDMFEKRVPPHFVSVAFLDIKGGGIRSMNYDPVLKSFILANEVKDDDGTKFSQLWTWSGNPNDAPKAIPLPNLRYLSNVEAIDSVVINGQHRLLLMGDEGDAKKNLPAKYMVVDYSDL</sequence>
<keyword evidence="3 9" id="KW-0812">Transmembrane</keyword>
<feature type="region of interest" description="Disordered" evidence="8">
    <location>
        <begin position="16"/>
        <end position="71"/>
    </location>
</feature>
<name>E7RVV7_9BURK</name>
<evidence type="ECO:0000256" key="1">
    <source>
        <dbReference type="ARBA" id="ARBA00004236"/>
    </source>
</evidence>
<dbReference type="AlphaFoldDB" id="E7RVV7"/>
<feature type="transmembrane region" description="Helical" evidence="9">
    <location>
        <begin position="185"/>
        <end position="207"/>
    </location>
</feature>
<reference evidence="12 13" key="1">
    <citation type="submission" date="2010-12" db="EMBL/GenBank/DDBJ databases">
        <authorList>
            <person name="Muzny D."/>
            <person name="Qin X."/>
            <person name="Deng J."/>
            <person name="Jiang H."/>
            <person name="Liu Y."/>
            <person name="Qu J."/>
            <person name="Song X.-Z."/>
            <person name="Zhang L."/>
            <person name="Thornton R."/>
            <person name="Coyle M."/>
            <person name="Francisco L."/>
            <person name="Jackson L."/>
            <person name="Javaid M."/>
            <person name="Korchina V."/>
            <person name="Kovar C."/>
            <person name="Mata R."/>
            <person name="Mathew T."/>
            <person name="Ngo R."/>
            <person name="Nguyen L."/>
            <person name="Nguyen N."/>
            <person name="Okwuonu G."/>
            <person name="Ongeri F."/>
            <person name="Pham C."/>
            <person name="Simmons D."/>
            <person name="Wilczek-Boney K."/>
            <person name="Hale W."/>
            <person name="Jakkamsetti A."/>
            <person name="Pham P."/>
            <person name="Ruth R."/>
            <person name="San Lucas F."/>
            <person name="Warren J."/>
            <person name="Zhang J."/>
            <person name="Zhao Z."/>
            <person name="Zhou C."/>
            <person name="Zhu D."/>
            <person name="Lee S."/>
            <person name="Bess C."/>
            <person name="Blankenburg K."/>
            <person name="Forbes L."/>
            <person name="Fu Q."/>
            <person name="Gubbala S."/>
            <person name="Hirani K."/>
            <person name="Jayaseelan J.C."/>
            <person name="Lara F."/>
            <person name="Munidasa M."/>
            <person name="Palculict T."/>
            <person name="Patil S."/>
            <person name="Pu L.-L."/>
            <person name="Saada N."/>
            <person name="Tang L."/>
            <person name="Weissenberger G."/>
            <person name="Zhu Y."/>
            <person name="Hemphill L."/>
            <person name="Shang Y."/>
            <person name="Youmans B."/>
            <person name="Ayvaz T."/>
            <person name="Ross M."/>
            <person name="Santibanez J."/>
            <person name="Aqrawi P."/>
            <person name="Gross S."/>
            <person name="Joshi V."/>
            <person name="Fowler G."/>
            <person name="Nazareth L."/>
            <person name="Reid J."/>
            <person name="Worley K."/>
            <person name="Petrosino J."/>
            <person name="Highlander S."/>
            <person name="Gibbs R."/>
        </authorList>
    </citation>
    <scope>NUCLEOTIDE SEQUENCE [LARGE SCALE GENOMIC DNA]</scope>
    <source>
        <strain evidence="12 13">ATCC 51599</strain>
    </source>
</reference>
<feature type="compositionally biased region" description="Basic and acidic residues" evidence="8">
    <location>
        <begin position="20"/>
        <end position="36"/>
    </location>
</feature>
<feature type="transmembrane region" description="Helical" evidence="9">
    <location>
        <begin position="331"/>
        <end position="353"/>
    </location>
</feature>
<protein>
    <recommendedName>
        <fullName evidence="14">DUF3616 domain-containing protein</fullName>
    </recommendedName>
</protein>
<dbReference type="InterPro" id="IPR043760">
    <property type="entry name" value="PycTM_dom"/>
</dbReference>
<evidence type="ECO:0000256" key="7">
    <source>
        <dbReference type="ARBA" id="ARBA00023136"/>
    </source>
</evidence>
<evidence type="ECO:0000256" key="2">
    <source>
        <dbReference type="ARBA" id="ARBA00022475"/>
    </source>
</evidence>
<evidence type="ECO:0000256" key="3">
    <source>
        <dbReference type="ARBA" id="ARBA00022692"/>
    </source>
</evidence>
<feature type="domain" description="Pycsar effector protein" evidence="11">
    <location>
        <begin position="177"/>
        <end position="351"/>
    </location>
</feature>
<comment type="subcellular location">
    <subcellularLocation>
        <location evidence="1">Cell membrane</location>
    </subcellularLocation>
</comment>
<keyword evidence="7 9" id="KW-0472">Membrane</keyword>
<dbReference type="SUPFAM" id="SSF101898">
    <property type="entry name" value="NHL repeat"/>
    <property type="match status" value="1"/>
</dbReference>
<proteinExistence type="predicted"/>
<evidence type="ECO:0000256" key="6">
    <source>
        <dbReference type="ARBA" id="ARBA00023118"/>
    </source>
</evidence>
<keyword evidence="2" id="KW-1003">Cell membrane</keyword>
<comment type="caution">
    <text evidence="12">The sequence shown here is derived from an EMBL/GenBank/DDBJ whole genome shotgun (WGS) entry which is preliminary data.</text>
</comment>
<feature type="compositionally biased region" description="Low complexity" evidence="8">
    <location>
        <begin position="105"/>
        <end position="114"/>
    </location>
</feature>
<gene>
    <name evidence="12" type="ORF">HMPREF0551_0928</name>
</gene>
<evidence type="ECO:0008006" key="14">
    <source>
        <dbReference type="Google" id="ProtNLM"/>
    </source>
</evidence>
<keyword evidence="13" id="KW-1185">Reference proteome</keyword>
<keyword evidence="6" id="KW-0051">Antiviral defense</keyword>
<evidence type="ECO:0000313" key="12">
    <source>
        <dbReference type="EMBL" id="EFV95440.1"/>
    </source>
</evidence>
<organism evidence="12 13">
    <name type="scientific">Lautropia mirabilis ATCC 51599</name>
    <dbReference type="NCBI Taxonomy" id="887898"/>
    <lineage>
        <taxon>Bacteria</taxon>
        <taxon>Pseudomonadati</taxon>
        <taxon>Pseudomonadota</taxon>
        <taxon>Betaproteobacteria</taxon>
        <taxon>Burkholderiales</taxon>
        <taxon>Burkholderiaceae</taxon>
        <taxon>Lautropia</taxon>
    </lineage>
</organism>
<evidence type="ECO:0000256" key="5">
    <source>
        <dbReference type="ARBA" id="ARBA00022989"/>
    </source>
</evidence>